<reference evidence="2 3" key="1">
    <citation type="submission" date="2024-01" db="EMBL/GenBank/DDBJ databases">
        <title>A draft genome for a cacao thread blight-causing isolate of Paramarasmius palmivorus.</title>
        <authorList>
            <person name="Baruah I.K."/>
            <person name="Bukari Y."/>
            <person name="Amoako-Attah I."/>
            <person name="Meinhardt L.W."/>
            <person name="Bailey B.A."/>
            <person name="Cohen S.P."/>
        </authorList>
    </citation>
    <scope>NUCLEOTIDE SEQUENCE [LARGE SCALE GENOMIC DNA]</scope>
    <source>
        <strain evidence="2 3">GH-12</strain>
    </source>
</reference>
<gene>
    <name evidence="2" type="ORF">VNI00_017992</name>
</gene>
<accession>A0AAW0B144</accession>
<organism evidence="2 3">
    <name type="scientific">Paramarasmius palmivorus</name>
    <dbReference type="NCBI Taxonomy" id="297713"/>
    <lineage>
        <taxon>Eukaryota</taxon>
        <taxon>Fungi</taxon>
        <taxon>Dikarya</taxon>
        <taxon>Basidiomycota</taxon>
        <taxon>Agaricomycotina</taxon>
        <taxon>Agaricomycetes</taxon>
        <taxon>Agaricomycetidae</taxon>
        <taxon>Agaricales</taxon>
        <taxon>Marasmiineae</taxon>
        <taxon>Marasmiaceae</taxon>
        <taxon>Paramarasmius</taxon>
    </lineage>
</organism>
<evidence type="ECO:0000256" key="1">
    <source>
        <dbReference type="SAM" id="MobiDB-lite"/>
    </source>
</evidence>
<feature type="region of interest" description="Disordered" evidence="1">
    <location>
        <begin position="250"/>
        <end position="276"/>
    </location>
</feature>
<feature type="compositionally biased region" description="Polar residues" evidence="1">
    <location>
        <begin position="179"/>
        <end position="189"/>
    </location>
</feature>
<feature type="compositionally biased region" description="Low complexity" evidence="1">
    <location>
        <begin position="152"/>
        <end position="161"/>
    </location>
</feature>
<dbReference type="AlphaFoldDB" id="A0AAW0B144"/>
<evidence type="ECO:0000313" key="2">
    <source>
        <dbReference type="EMBL" id="KAK7019692.1"/>
    </source>
</evidence>
<keyword evidence="3" id="KW-1185">Reference proteome</keyword>
<feature type="compositionally biased region" description="Low complexity" evidence="1">
    <location>
        <begin position="122"/>
        <end position="132"/>
    </location>
</feature>
<feature type="region of interest" description="Disordered" evidence="1">
    <location>
        <begin position="118"/>
        <end position="228"/>
    </location>
</feature>
<comment type="caution">
    <text evidence="2">The sequence shown here is derived from an EMBL/GenBank/DDBJ whole genome shotgun (WGS) entry which is preliminary data.</text>
</comment>
<dbReference type="EMBL" id="JAYKXP010000203">
    <property type="protein sequence ID" value="KAK7019692.1"/>
    <property type="molecule type" value="Genomic_DNA"/>
</dbReference>
<feature type="compositionally biased region" description="Pro residues" evidence="1">
    <location>
        <begin position="251"/>
        <end position="262"/>
    </location>
</feature>
<evidence type="ECO:0000313" key="3">
    <source>
        <dbReference type="Proteomes" id="UP001383192"/>
    </source>
</evidence>
<protein>
    <submittedName>
        <fullName evidence="2">Uncharacterized protein</fullName>
    </submittedName>
</protein>
<dbReference type="Proteomes" id="UP001383192">
    <property type="component" value="Unassembled WGS sequence"/>
</dbReference>
<feature type="compositionally biased region" description="Polar residues" evidence="1">
    <location>
        <begin position="133"/>
        <end position="151"/>
    </location>
</feature>
<name>A0AAW0B144_9AGAR</name>
<sequence length="317" mass="34061">MTAIDRLGPFINTHSRRHGGGHRLEIYTHWGWSRTYRWRSSKYYGSTCGRLLPGLFPSPLEPCSVLRLSNRSIPISDHFLKKCYSVSECQSRAMATPAVPRTEEMEDPSGAIVRDTIEDQGSRGTSSSASGTNVANVASSKPIPSTSKTIPSASNSTSTSSLPKQASLPLKPICPPPINSTTTASSSRSKPYARIMAPAAAPRLPPQGSATMSAVAKGKDTESRPSNASAKTVQLVQSQLLEVHLHLPSPSVAPPSLPPPSPISIRSSPEPEPPIRGSGVADSLLTFLLHRLLPLHAHTRTERELQPLECHLKGCTF</sequence>
<proteinExistence type="predicted"/>